<dbReference type="Proteomes" id="UP001172159">
    <property type="component" value="Unassembled WGS sequence"/>
</dbReference>
<evidence type="ECO:0000256" key="1">
    <source>
        <dbReference type="SAM" id="SignalP"/>
    </source>
</evidence>
<keyword evidence="3" id="KW-1185">Reference proteome</keyword>
<protein>
    <submittedName>
        <fullName evidence="2">Uncharacterized protein</fullName>
    </submittedName>
</protein>
<proteinExistence type="predicted"/>
<reference evidence="2" key="1">
    <citation type="submission" date="2023-06" db="EMBL/GenBank/DDBJ databases">
        <title>Genome-scale phylogeny and comparative genomics of the fungal order Sordariales.</title>
        <authorList>
            <consortium name="Lawrence Berkeley National Laboratory"/>
            <person name="Hensen N."/>
            <person name="Bonometti L."/>
            <person name="Westerberg I."/>
            <person name="Brannstrom I.O."/>
            <person name="Guillou S."/>
            <person name="Cros-Aarteil S."/>
            <person name="Calhoun S."/>
            <person name="Haridas S."/>
            <person name="Kuo A."/>
            <person name="Mondo S."/>
            <person name="Pangilinan J."/>
            <person name="Riley R."/>
            <person name="Labutti K."/>
            <person name="Andreopoulos B."/>
            <person name="Lipzen A."/>
            <person name="Chen C."/>
            <person name="Yanf M."/>
            <person name="Daum C."/>
            <person name="Ng V."/>
            <person name="Clum A."/>
            <person name="Steindorff A."/>
            <person name="Ohm R."/>
            <person name="Martin F."/>
            <person name="Silar P."/>
            <person name="Natvig D."/>
            <person name="Lalanne C."/>
            <person name="Gautier V."/>
            <person name="Ament-Velasquez S.L."/>
            <person name="Kruys A."/>
            <person name="Hutchinson M.I."/>
            <person name="Powell A.J."/>
            <person name="Barry K."/>
            <person name="Miller A.N."/>
            <person name="Grigoriev I.V."/>
            <person name="Debuchy R."/>
            <person name="Gladieux P."/>
            <person name="Thoren M.H."/>
            <person name="Johannesson H."/>
        </authorList>
    </citation>
    <scope>NUCLEOTIDE SEQUENCE</scope>
    <source>
        <strain evidence="2">CBS 540.89</strain>
    </source>
</reference>
<comment type="caution">
    <text evidence="2">The sequence shown here is derived from an EMBL/GenBank/DDBJ whole genome shotgun (WGS) entry which is preliminary data.</text>
</comment>
<dbReference type="AlphaFoldDB" id="A0AA40BL18"/>
<feature type="signal peptide" evidence="1">
    <location>
        <begin position="1"/>
        <end position="22"/>
    </location>
</feature>
<name>A0AA40BL18_9PEZI</name>
<evidence type="ECO:0000313" key="2">
    <source>
        <dbReference type="EMBL" id="KAK0736201.1"/>
    </source>
</evidence>
<keyword evidence="1" id="KW-0732">Signal</keyword>
<evidence type="ECO:0000313" key="3">
    <source>
        <dbReference type="Proteomes" id="UP001172159"/>
    </source>
</evidence>
<accession>A0AA40BL18</accession>
<organism evidence="2 3">
    <name type="scientific">Apiosordaria backusii</name>
    <dbReference type="NCBI Taxonomy" id="314023"/>
    <lineage>
        <taxon>Eukaryota</taxon>
        <taxon>Fungi</taxon>
        <taxon>Dikarya</taxon>
        <taxon>Ascomycota</taxon>
        <taxon>Pezizomycotina</taxon>
        <taxon>Sordariomycetes</taxon>
        <taxon>Sordariomycetidae</taxon>
        <taxon>Sordariales</taxon>
        <taxon>Lasiosphaeriaceae</taxon>
        <taxon>Apiosordaria</taxon>
    </lineage>
</organism>
<sequence length="57" mass="6794">MLSASKLWLFQEFLALNSFAQSWVLPVLPLYSEKEQIRVFTDLMKDYTVLRLRMLGR</sequence>
<feature type="chain" id="PRO_5041420766" evidence="1">
    <location>
        <begin position="23"/>
        <end position="57"/>
    </location>
</feature>
<gene>
    <name evidence="2" type="ORF">B0T21DRAFT_176240</name>
</gene>
<dbReference type="EMBL" id="JAUKTV010000006">
    <property type="protein sequence ID" value="KAK0736201.1"/>
    <property type="molecule type" value="Genomic_DNA"/>
</dbReference>